<dbReference type="Proteomes" id="UP000651050">
    <property type="component" value="Unassembled WGS sequence"/>
</dbReference>
<reference evidence="3" key="1">
    <citation type="submission" date="2020-11" db="EMBL/GenBank/DDBJ databases">
        <title>Bacterial whole genome sequence for Caenimonas sp. DR4.4.</title>
        <authorList>
            <person name="Le V."/>
            <person name="Ko S.-R."/>
            <person name="Ahn C.-Y."/>
            <person name="Oh H.-M."/>
        </authorList>
    </citation>
    <scope>NUCLEOTIDE SEQUENCE</scope>
    <source>
        <strain evidence="3">DR4.4</strain>
    </source>
</reference>
<protein>
    <submittedName>
        <fullName evidence="3">EF-hand domain-containing protein</fullName>
    </submittedName>
</protein>
<dbReference type="InterPro" id="IPR002048">
    <property type="entry name" value="EF_hand_dom"/>
</dbReference>
<feature type="signal peptide" evidence="1">
    <location>
        <begin position="1"/>
        <end position="23"/>
    </location>
</feature>
<dbReference type="InterPro" id="IPR011992">
    <property type="entry name" value="EF-hand-dom_pair"/>
</dbReference>
<evidence type="ECO:0000259" key="2">
    <source>
        <dbReference type="PROSITE" id="PS50222"/>
    </source>
</evidence>
<sequence length="108" mass="11419">MRCAELAACALLGLASLQGPVNAQTAAPAPTASLPIVPVAPATQPLPPNRWNAAQIRQAFDLADGDANGELTRQEVQRLAIVPRPFEDMDLNKDGVISRAEFEGAFGR</sequence>
<evidence type="ECO:0000313" key="3">
    <source>
        <dbReference type="EMBL" id="MBG9389095.1"/>
    </source>
</evidence>
<dbReference type="SUPFAM" id="SSF47473">
    <property type="entry name" value="EF-hand"/>
    <property type="match status" value="1"/>
</dbReference>
<name>A0A931H5M9_9BURK</name>
<dbReference type="CDD" id="cd00051">
    <property type="entry name" value="EFh"/>
    <property type="match status" value="1"/>
</dbReference>
<proteinExistence type="predicted"/>
<feature type="domain" description="EF-hand" evidence="2">
    <location>
        <begin position="51"/>
        <end position="86"/>
    </location>
</feature>
<dbReference type="PROSITE" id="PS00018">
    <property type="entry name" value="EF_HAND_1"/>
    <property type="match status" value="2"/>
</dbReference>
<dbReference type="GO" id="GO:0005509">
    <property type="term" value="F:calcium ion binding"/>
    <property type="evidence" value="ECO:0007669"/>
    <property type="project" value="InterPro"/>
</dbReference>
<feature type="chain" id="PRO_5037312755" evidence="1">
    <location>
        <begin position="24"/>
        <end position="108"/>
    </location>
</feature>
<dbReference type="AlphaFoldDB" id="A0A931H5M9"/>
<accession>A0A931H5M9</accession>
<comment type="caution">
    <text evidence="3">The sequence shown here is derived from an EMBL/GenBank/DDBJ whole genome shotgun (WGS) entry which is preliminary data.</text>
</comment>
<evidence type="ECO:0000256" key="1">
    <source>
        <dbReference type="SAM" id="SignalP"/>
    </source>
</evidence>
<evidence type="ECO:0000313" key="4">
    <source>
        <dbReference type="Proteomes" id="UP000651050"/>
    </source>
</evidence>
<dbReference type="Gene3D" id="1.10.238.10">
    <property type="entry name" value="EF-hand"/>
    <property type="match status" value="1"/>
</dbReference>
<gene>
    <name evidence="3" type="ORF">I5803_13750</name>
</gene>
<keyword evidence="4" id="KW-1185">Reference proteome</keyword>
<organism evidence="3 4">
    <name type="scientific">Caenimonas aquaedulcis</name>
    <dbReference type="NCBI Taxonomy" id="2793270"/>
    <lineage>
        <taxon>Bacteria</taxon>
        <taxon>Pseudomonadati</taxon>
        <taxon>Pseudomonadota</taxon>
        <taxon>Betaproteobacteria</taxon>
        <taxon>Burkholderiales</taxon>
        <taxon>Comamonadaceae</taxon>
        <taxon>Caenimonas</taxon>
    </lineage>
</organism>
<dbReference type="RefSeq" id="WP_196986911.1">
    <property type="nucleotide sequence ID" value="NZ_JADWYS010000001.1"/>
</dbReference>
<dbReference type="PROSITE" id="PS50222">
    <property type="entry name" value="EF_HAND_2"/>
    <property type="match status" value="1"/>
</dbReference>
<keyword evidence="1" id="KW-0732">Signal</keyword>
<dbReference type="InterPro" id="IPR018247">
    <property type="entry name" value="EF_Hand_1_Ca_BS"/>
</dbReference>
<dbReference type="EMBL" id="JADWYS010000001">
    <property type="protein sequence ID" value="MBG9389095.1"/>
    <property type="molecule type" value="Genomic_DNA"/>
</dbReference>
<dbReference type="Pfam" id="PF13499">
    <property type="entry name" value="EF-hand_7"/>
    <property type="match status" value="1"/>
</dbReference>